<sequence>MSTPKTGGSFPGKFCFFLRGASPKKGSLGTLRLRHILAEDGCKESQVALAKSLLTIPSSNFEERSCNAQLAVYWLLQAAEKGQEEAYLLLKDCVSSGIGINAKNHPKIEKCLNFTEEEKISRRIAFSLFQAIMSDTEDLVPEHIFREKIDLILKEESVEKLSTKTADDPPLLQQQPYQPKIDQSSLRNQAHVSFSEVVNSVQSCLEELFLIKDIM</sequence>
<gene>
    <name evidence="1" type="primary">Wfs1</name>
    <name evidence="1" type="ORF">TNIN_323761</name>
</gene>
<dbReference type="AlphaFoldDB" id="A0A8X6XSE8"/>
<reference evidence="1" key="1">
    <citation type="submission" date="2020-08" db="EMBL/GenBank/DDBJ databases">
        <title>Multicomponent nature underlies the extraordinary mechanical properties of spider dragline silk.</title>
        <authorList>
            <person name="Kono N."/>
            <person name="Nakamura H."/>
            <person name="Mori M."/>
            <person name="Yoshida Y."/>
            <person name="Ohtoshi R."/>
            <person name="Malay A.D."/>
            <person name="Moran D.A.P."/>
            <person name="Tomita M."/>
            <person name="Numata K."/>
            <person name="Arakawa K."/>
        </authorList>
    </citation>
    <scope>NUCLEOTIDE SEQUENCE</scope>
</reference>
<dbReference type="Gene3D" id="1.25.40.10">
    <property type="entry name" value="Tetratricopeptide repeat domain"/>
    <property type="match status" value="1"/>
</dbReference>
<comment type="caution">
    <text evidence="1">The sequence shown here is derived from an EMBL/GenBank/DDBJ whole genome shotgun (WGS) entry which is preliminary data.</text>
</comment>
<dbReference type="OrthoDB" id="5865303at2759"/>
<protein>
    <submittedName>
        <fullName evidence="1">Wolframin</fullName>
    </submittedName>
</protein>
<dbReference type="EMBL" id="BMAV01012400">
    <property type="protein sequence ID" value="GFY59045.1"/>
    <property type="molecule type" value="Genomic_DNA"/>
</dbReference>
<dbReference type="Proteomes" id="UP000886998">
    <property type="component" value="Unassembled WGS sequence"/>
</dbReference>
<dbReference type="PANTHER" id="PTHR13098">
    <property type="entry name" value="WOLFRAMIN"/>
    <property type="match status" value="1"/>
</dbReference>
<dbReference type="InterPro" id="IPR026209">
    <property type="entry name" value="Wolframin_fam"/>
</dbReference>
<accession>A0A8X6XSE8</accession>
<dbReference type="PANTHER" id="PTHR13098:SF3">
    <property type="entry name" value="WOLFRAMIN"/>
    <property type="match status" value="1"/>
</dbReference>
<evidence type="ECO:0000313" key="1">
    <source>
        <dbReference type="EMBL" id="GFY59045.1"/>
    </source>
</evidence>
<proteinExistence type="predicted"/>
<keyword evidence="2" id="KW-1185">Reference proteome</keyword>
<organism evidence="1 2">
    <name type="scientific">Trichonephila inaurata madagascariensis</name>
    <dbReference type="NCBI Taxonomy" id="2747483"/>
    <lineage>
        <taxon>Eukaryota</taxon>
        <taxon>Metazoa</taxon>
        <taxon>Ecdysozoa</taxon>
        <taxon>Arthropoda</taxon>
        <taxon>Chelicerata</taxon>
        <taxon>Arachnida</taxon>
        <taxon>Araneae</taxon>
        <taxon>Araneomorphae</taxon>
        <taxon>Entelegynae</taxon>
        <taxon>Araneoidea</taxon>
        <taxon>Nephilidae</taxon>
        <taxon>Trichonephila</taxon>
        <taxon>Trichonephila inaurata</taxon>
    </lineage>
</organism>
<evidence type="ECO:0000313" key="2">
    <source>
        <dbReference type="Proteomes" id="UP000886998"/>
    </source>
</evidence>
<name>A0A8X6XSE8_9ARAC</name>
<dbReference type="GO" id="GO:0030968">
    <property type="term" value="P:endoplasmic reticulum unfolded protein response"/>
    <property type="evidence" value="ECO:0007669"/>
    <property type="project" value="TreeGrafter"/>
</dbReference>
<dbReference type="GO" id="GO:0005789">
    <property type="term" value="C:endoplasmic reticulum membrane"/>
    <property type="evidence" value="ECO:0007669"/>
    <property type="project" value="TreeGrafter"/>
</dbReference>
<dbReference type="InterPro" id="IPR011990">
    <property type="entry name" value="TPR-like_helical_dom_sf"/>
</dbReference>
<dbReference type="PRINTS" id="PR02060">
    <property type="entry name" value="WOLFFAMILY"/>
</dbReference>
<dbReference type="GO" id="GO:0055074">
    <property type="term" value="P:calcium ion homeostasis"/>
    <property type="evidence" value="ECO:0007669"/>
    <property type="project" value="TreeGrafter"/>
</dbReference>